<dbReference type="Gene3D" id="3.40.50.2300">
    <property type="match status" value="1"/>
</dbReference>
<keyword evidence="4" id="KW-1185">Reference proteome</keyword>
<gene>
    <name evidence="3" type="ORF">MTX78_21625</name>
</gene>
<organism evidence="3 4">
    <name type="scientific">Hymenobacter tibetensis</name>
    <dbReference type="NCBI Taxonomy" id="497967"/>
    <lineage>
        <taxon>Bacteria</taxon>
        <taxon>Pseudomonadati</taxon>
        <taxon>Bacteroidota</taxon>
        <taxon>Cytophagia</taxon>
        <taxon>Cytophagales</taxon>
        <taxon>Hymenobacteraceae</taxon>
        <taxon>Hymenobacter</taxon>
    </lineage>
</organism>
<dbReference type="SMART" id="SM00448">
    <property type="entry name" value="REC"/>
    <property type="match status" value="1"/>
</dbReference>
<evidence type="ECO:0000256" key="1">
    <source>
        <dbReference type="PROSITE-ProRule" id="PRU00169"/>
    </source>
</evidence>
<dbReference type="InterPro" id="IPR001789">
    <property type="entry name" value="Sig_transdc_resp-reg_receiver"/>
</dbReference>
<dbReference type="Proteomes" id="UP000831113">
    <property type="component" value="Chromosome"/>
</dbReference>
<proteinExistence type="predicted"/>
<sequence length="140" mass="15939">MQKLSCALLVDDDKTTNYLNQMLLKRLDVAEKLLVALNGQEALNLLKIHCHEATEACPMLIFLDVKMPVMNGFEFLEIYAELPLAQKQAIVIVVLTTSLHPQDVGRLEKLHIAGFINKPLTKEKIDDILRQHFNRHLPTN</sequence>
<feature type="domain" description="Response regulatory" evidence="2">
    <location>
        <begin position="6"/>
        <end position="133"/>
    </location>
</feature>
<reference evidence="3 4" key="1">
    <citation type="submission" date="2022-03" db="EMBL/GenBank/DDBJ databases">
        <title>Hymenobactersp. isolated from the air.</title>
        <authorList>
            <person name="Won M."/>
            <person name="Kwon S.-W."/>
        </authorList>
    </citation>
    <scope>NUCLEOTIDE SEQUENCE [LARGE SCALE GENOMIC DNA]</scope>
    <source>
        <strain evidence="3 4">KACC 21982</strain>
    </source>
</reference>
<keyword evidence="1" id="KW-0597">Phosphoprotein</keyword>
<evidence type="ECO:0000313" key="4">
    <source>
        <dbReference type="Proteomes" id="UP000831113"/>
    </source>
</evidence>
<evidence type="ECO:0000313" key="3">
    <source>
        <dbReference type="EMBL" id="UOG74705.1"/>
    </source>
</evidence>
<dbReference type="SUPFAM" id="SSF52172">
    <property type="entry name" value="CheY-like"/>
    <property type="match status" value="1"/>
</dbReference>
<feature type="modified residue" description="4-aspartylphosphate" evidence="1">
    <location>
        <position position="64"/>
    </location>
</feature>
<dbReference type="Pfam" id="PF00072">
    <property type="entry name" value="Response_reg"/>
    <property type="match status" value="1"/>
</dbReference>
<protein>
    <submittedName>
        <fullName evidence="3">Response regulator</fullName>
    </submittedName>
</protein>
<evidence type="ECO:0000259" key="2">
    <source>
        <dbReference type="PROSITE" id="PS50110"/>
    </source>
</evidence>
<name>A0ABY4CWR4_9BACT</name>
<accession>A0ABY4CWR4</accession>
<dbReference type="InterPro" id="IPR011006">
    <property type="entry name" value="CheY-like_superfamily"/>
</dbReference>
<dbReference type="InterPro" id="IPR052893">
    <property type="entry name" value="TCS_response_regulator"/>
</dbReference>
<dbReference type="PROSITE" id="PS50110">
    <property type="entry name" value="RESPONSE_REGULATORY"/>
    <property type="match status" value="1"/>
</dbReference>
<dbReference type="PANTHER" id="PTHR44520:SF2">
    <property type="entry name" value="RESPONSE REGULATOR RCP1"/>
    <property type="match status" value="1"/>
</dbReference>
<dbReference type="EMBL" id="CP094669">
    <property type="protein sequence ID" value="UOG74705.1"/>
    <property type="molecule type" value="Genomic_DNA"/>
</dbReference>
<dbReference type="RefSeq" id="WP_243798254.1">
    <property type="nucleotide sequence ID" value="NZ_CP094669.1"/>
</dbReference>
<dbReference type="PANTHER" id="PTHR44520">
    <property type="entry name" value="RESPONSE REGULATOR RCP1-RELATED"/>
    <property type="match status" value="1"/>
</dbReference>